<evidence type="ECO:0000256" key="5">
    <source>
        <dbReference type="ARBA" id="ARBA00012079"/>
    </source>
</evidence>
<comment type="cofactor">
    <cofactor evidence="2">
        <name>[3Fe-4S] cluster</name>
        <dbReference type="ChEBI" id="CHEBI:21137"/>
    </cofactor>
</comment>
<protein>
    <recommendedName>
        <fullName evidence="19">Glutamate synthase [NADPH] large chain</fullName>
        <ecNumber evidence="5">1.4.1.13</ecNumber>
    </recommendedName>
    <alternativeName>
        <fullName evidence="20">Glutamate synthase subunit alpha</fullName>
    </alternativeName>
</protein>
<evidence type="ECO:0000256" key="20">
    <source>
        <dbReference type="ARBA" id="ARBA00079921"/>
    </source>
</evidence>
<dbReference type="SUPFAM" id="SSF69336">
    <property type="entry name" value="Alpha subunit of glutamate synthase, C-terminal domain"/>
    <property type="match status" value="1"/>
</dbReference>
<dbReference type="InterPro" id="IPR017932">
    <property type="entry name" value="GATase_2_dom"/>
</dbReference>
<evidence type="ECO:0000256" key="17">
    <source>
        <dbReference type="ARBA" id="ARBA00037898"/>
    </source>
</evidence>
<keyword evidence="16" id="KW-0003">3Fe-4S</keyword>
<dbReference type="GO" id="GO:0019676">
    <property type="term" value="P:ammonia assimilation cycle"/>
    <property type="evidence" value="ECO:0007669"/>
    <property type="project" value="TreeGrafter"/>
</dbReference>
<dbReference type="SUPFAM" id="SSF51395">
    <property type="entry name" value="FMN-linked oxidoreductases"/>
    <property type="match status" value="1"/>
</dbReference>
<dbReference type="FunFam" id="2.160.20.60:FF:000001">
    <property type="entry name" value="Glutamate synthase, large subunit"/>
    <property type="match status" value="1"/>
</dbReference>
<comment type="similarity">
    <text evidence="4">Belongs to the glutamate synthase family.</text>
</comment>
<dbReference type="GO" id="GO:0004355">
    <property type="term" value="F:glutamate synthase (NADPH) activity"/>
    <property type="evidence" value="ECO:0007669"/>
    <property type="project" value="UniProtKB-EC"/>
</dbReference>
<evidence type="ECO:0000256" key="19">
    <source>
        <dbReference type="ARBA" id="ARBA00072108"/>
    </source>
</evidence>
<dbReference type="CDD" id="cd00713">
    <property type="entry name" value="GltS"/>
    <property type="match status" value="1"/>
</dbReference>
<proteinExistence type="inferred from homology"/>
<comment type="cofactor">
    <cofactor evidence="3">
        <name>FAD</name>
        <dbReference type="ChEBI" id="CHEBI:57692"/>
    </cofactor>
</comment>
<name>A0A1G1L380_9BACT</name>
<evidence type="ECO:0000256" key="3">
    <source>
        <dbReference type="ARBA" id="ARBA00001974"/>
    </source>
</evidence>
<evidence type="ECO:0000313" key="24">
    <source>
        <dbReference type="Proteomes" id="UP000178187"/>
    </source>
</evidence>
<keyword evidence="15" id="KW-0314">Glutamate biosynthesis</keyword>
<evidence type="ECO:0000256" key="1">
    <source>
        <dbReference type="ARBA" id="ARBA00001917"/>
    </source>
</evidence>
<evidence type="ECO:0000256" key="14">
    <source>
        <dbReference type="ARBA" id="ARBA00023014"/>
    </source>
</evidence>
<dbReference type="Proteomes" id="UP000178187">
    <property type="component" value="Unassembled WGS sequence"/>
</dbReference>
<dbReference type="InterPro" id="IPR050711">
    <property type="entry name" value="ET-N_metabolism_enzyme"/>
</dbReference>
<keyword evidence="10" id="KW-0274">FAD</keyword>
<dbReference type="CDD" id="cd00982">
    <property type="entry name" value="gltB_C"/>
    <property type="match status" value="1"/>
</dbReference>
<comment type="catalytic activity">
    <reaction evidence="18">
        <text>2 L-glutamate + NADP(+) = L-glutamine + 2-oxoglutarate + NADPH + H(+)</text>
        <dbReference type="Rhea" id="RHEA:15501"/>
        <dbReference type="ChEBI" id="CHEBI:15378"/>
        <dbReference type="ChEBI" id="CHEBI:16810"/>
        <dbReference type="ChEBI" id="CHEBI:29985"/>
        <dbReference type="ChEBI" id="CHEBI:57783"/>
        <dbReference type="ChEBI" id="CHEBI:58349"/>
        <dbReference type="ChEBI" id="CHEBI:58359"/>
        <dbReference type="EC" id="1.4.1.13"/>
    </reaction>
</comment>
<evidence type="ECO:0000256" key="18">
    <source>
        <dbReference type="ARBA" id="ARBA00048151"/>
    </source>
</evidence>
<evidence type="ECO:0000256" key="11">
    <source>
        <dbReference type="ARBA" id="ARBA00022962"/>
    </source>
</evidence>
<reference evidence="23 24" key="1">
    <citation type="journal article" date="2016" name="Nat. Commun.">
        <title>Thousands of microbial genomes shed light on interconnected biogeochemical processes in an aquifer system.</title>
        <authorList>
            <person name="Anantharaman K."/>
            <person name="Brown C.T."/>
            <person name="Hug L.A."/>
            <person name="Sharon I."/>
            <person name="Castelle C.J."/>
            <person name="Probst A.J."/>
            <person name="Thomas B.C."/>
            <person name="Singh A."/>
            <person name="Wilkins M.J."/>
            <person name="Karaoz U."/>
            <person name="Brodie E.L."/>
            <person name="Williams K.H."/>
            <person name="Hubbard S.S."/>
            <person name="Banfield J.F."/>
        </authorList>
    </citation>
    <scope>NUCLEOTIDE SEQUENCE [LARGE SCALE GENOMIC DNA]</scope>
</reference>
<dbReference type="SUPFAM" id="SSF56235">
    <property type="entry name" value="N-terminal nucleophile aminohydrolases (Ntn hydrolases)"/>
    <property type="match status" value="1"/>
</dbReference>
<keyword evidence="12" id="KW-0560">Oxidoreductase</keyword>
<evidence type="ECO:0000313" key="23">
    <source>
        <dbReference type="EMBL" id="OGW99587.1"/>
    </source>
</evidence>
<dbReference type="CDD" id="cd02808">
    <property type="entry name" value="GltS_FMN"/>
    <property type="match status" value="1"/>
</dbReference>
<dbReference type="Gene3D" id="2.160.20.60">
    <property type="entry name" value="Glutamate synthase, alpha subunit, C-terminal domain"/>
    <property type="match status" value="1"/>
</dbReference>
<dbReference type="FunFam" id="3.60.20.10:FF:000001">
    <property type="entry name" value="Glutamate synthase, large subunit"/>
    <property type="match status" value="1"/>
</dbReference>
<evidence type="ECO:0000256" key="9">
    <source>
        <dbReference type="ARBA" id="ARBA00022723"/>
    </source>
</evidence>
<evidence type="ECO:0000256" key="8">
    <source>
        <dbReference type="ARBA" id="ARBA00022643"/>
    </source>
</evidence>
<dbReference type="PROSITE" id="PS51278">
    <property type="entry name" value="GATASE_TYPE_2"/>
    <property type="match status" value="1"/>
</dbReference>
<evidence type="ECO:0000256" key="13">
    <source>
        <dbReference type="ARBA" id="ARBA00023004"/>
    </source>
</evidence>
<comment type="caution">
    <text evidence="23">The sequence shown here is derived from an EMBL/GenBank/DDBJ whole genome shotgun (WGS) entry which is preliminary data.</text>
</comment>
<evidence type="ECO:0000256" key="7">
    <source>
        <dbReference type="ARBA" id="ARBA00022630"/>
    </source>
</evidence>
<keyword evidence="8" id="KW-0288">FMN</keyword>
<evidence type="ECO:0000256" key="2">
    <source>
        <dbReference type="ARBA" id="ARBA00001927"/>
    </source>
</evidence>
<dbReference type="EC" id="1.4.1.13" evidence="5"/>
<keyword evidence="9" id="KW-0479">Metal-binding</keyword>
<dbReference type="InterPro" id="IPR036485">
    <property type="entry name" value="Glu_synth_asu_C_sf"/>
</dbReference>
<dbReference type="GO" id="GO:0046872">
    <property type="term" value="F:metal ion binding"/>
    <property type="evidence" value="ECO:0007669"/>
    <property type="project" value="UniProtKB-KW"/>
</dbReference>
<dbReference type="NCBIfam" id="NF008730">
    <property type="entry name" value="PRK11750.1"/>
    <property type="match status" value="1"/>
</dbReference>
<dbReference type="PANTHER" id="PTHR11938:SF133">
    <property type="entry name" value="GLUTAMATE SYNTHASE (NADH)"/>
    <property type="match status" value="1"/>
</dbReference>
<organism evidence="23 24">
    <name type="scientific">Candidatus Danuiimicrobium aquiferis</name>
    <dbReference type="NCBI Taxonomy" id="1801832"/>
    <lineage>
        <taxon>Bacteria</taxon>
        <taxon>Pseudomonadati</taxon>
        <taxon>Candidatus Omnitrophota</taxon>
        <taxon>Candidatus Danuiimicrobium</taxon>
    </lineage>
</organism>
<sequence>MDRLIKQCGLYDPANEHDSCGVGFVVQINGEKSHRIVEEGLQILRNLAHRGALGGDLKTGDGAGMTLQLPHKFLKKTIEFILPQEGTYGVGMFFLPQCEKEAERARHVANGVIQREGCRVYGWRPVPVDPDSLGDMARDAMPSIWQAFIGYEEFTGAELERKLYIVRKCLENEAAKIGWPIEKFYIASLSSRTIVYKGMFVAPQFANFYHDLENPDLLSAMALVHQRYSTNTFPSWALAQPFRYLAHNGEINTLRGNINKMMAREKTLSSKLFGGDITKLYPTINPIMSDSAILDNVFELLTLGGRTMEHTAMMMIPEAFGPKYHMSEDKRAFYEYHAAIMEPWDGPAAVAFTDGIKVGAILDRNGLRPARYIITKSGKMVLASETGVLDIEAEDVLEKGRLAPGKMIVVDTERQRVVKDNEIKSNISRRQFYRRWLDKHRIELKGLFETPEIITVEALLAKRQRAFGYTLEDLKMIIVPMVENAQEPIGSMGNDAALAALSERGPLLYNYFKQLFAQVTNPPIDPYRENLVMSLMSFVGRVGNLLDETPEHCHQLKLPHPVLSNEDINRLKQSEIKDFRIVTVPMLFKVSGGKNALEEAVDQMCMEVERKVDEGYSLVILSDRKMDENHAAIPALLGTSAVHHHLTKRGKRHLTGLILETGEAREVHHFAALIGYGINAINPYLVFETIIDLKNRKYIQGDLSVLTAFENYITAVKKGLLKVMSKMGVSTIRSYRGAQIFEAVGLNENFINHYFPGTATRINGIGISAIQQETLARHRKAFGTSAPVQTLPSGGQYHYRLFSEKHLFSPEAIVFLQRAVREGNYDTFKIYTREINNISKNLCTLRGLFSFKKGKPVVIEEVESVDAIVKRFVTSAMSFGSISKEAHEAIAIAMNRLGAQSNSGEGGEDEIRYKPLPNGDSSKSMVKQVASARFGVTIDYLVNSKELQIKMAQGAKPGEGGQLPGHKVDELIAKVRHSTPGVMLISPPPHHDIYSIEDLAQLIFDLKNANPDARVSVKLVSEVGVGTIAAGVAKGKADMVLISGHDGGTGASPISSIQHAGIPWEIGLAETQQVLVRNKLRDRIRVQTDGQIKTGRDVVIAALIGAEEIGFATTALVSLGCIMMRKCHQNTCPVGVATQDPELRKRFQGKPEHVINFMRFIAQETREIMAELGFRTFDEMIGRIDMLEVNQAVEHWKTKGLDFTNVLLKPEIPEGGAVRCVTKQTHDLSKSLDGFLIENTKKAIEESTPVQLEMPIRNCNRTVGTTLSGVIAKRYGSKGLSEDTIKVKFTGSAGQSFGAFLAPGITFELEGDANDYFGKGLSGGKLIVYPPSKSTFRPQYNIITGNVNLFGATGGEVYIYGMAGERFCVRNSGAIAVVEGIGDHGCEYMTGGRVLILGDTGINFAAGMSGGIAYVLDENQLFDTRCNLEMVDIEPVVDAQDIAFIYRYLQRHIQYTGSKYAGRILENWEEMLPVFVKVMPIDYRRALERIKSQEHASSEASQPTEEVHP</sequence>
<comment type="cofactor">
    <cofactor evidence="1">
        <name>FMN</name>
        <dbReference type="ChEBI" id="CHEBI:58210"/>
    </cofactor>
</comment>
<dbReference type="Pfam" id="PF04898">
    <property type="entry name" value="Glu_syn_central"/>
    <property type="match status" value="1"/>
</dbReference>
<evidence type="ECO:0000256" key="16">
    <source>
        <dbReference type="ARBA" id="ARBA00023291"/>
    </source>
</evidence>
<evidence type="ECO:0000256" key="15">
    <source>
        <dbReference type="ARBA" id="ARBA00023164"/>
    </source>
</evidence>
<feature type="region of interest" description="Disordered" evidence="21">
    <location>
        <begin position="900"/>
        <end position="919"/>
    </location>
</feature>
<dbReference type="InterPro" id="IPR002489">
    <property type="entry name" value="Glu_synth_asu_C"/>
</dbReference>
<dbReference type="InterPro" id="IPR002932">
    <property type="entry name" value="Glu_synthdom"/>
</dbReference>
<gene>
    <name evidence="23" type="ORF">A3G33_05810</name>
</gene>
<accession>A0A1G1L380</accession>
<evidence type="ECO:0000256" key="12">
    <source>
        <dbReference type="ARBA" id="ARBA00023002"/>
    </source>
</evidence>
<evidence type="ECO:0000259" key="22">
    <source>
        <dbReference type="PROSITE" id="PS51278"/>
    </source>
</evidence>
<dbReference type="Gene3D" id="3.60.20.10">
    <property type="entry name" value="Glutamine Phosphoribosylpyrophosphate, subunit 1, domain 1"/>
    <property type="match status" value="1"/>
</dbReference>
<evidence type="ECO:0000256" key="4">
    <source>
        <dbReference type="ARBA" id="ARBA00009716"/>
    </source>
</evidence>
<evidence type="ECO:0000256" key="6">
    <source>
        <dbReference type="ARBA" id="ARBA00022605"/>
    </source>
</evidence>
<dbReference type="EMBL" id="MHFR01000003">
    <property type="protein sequence ID" value="OGW99587.1"/>
    <property type="molecule type" value="Genomic_DNA"/>
</dbReference>
<keyword evidence="7" id="KW-0285">Flavoprotein</keyword>
<feature type="domain" description="Glutamine amidotransferase type-2" evidence="22">
    <location>
        <begin position="20"/>
        <end position="413"/>
    </location>
</feature>
<dbReference type="PANTHER" id="PTHR11938">
    <property type="entry name" value="FAD NADPH DEHYDROGENASE/OXIDOREDUCTASE"/>
    <property type="match status" value="1"/>
</dbReference>
<dbReference type="GO" id="GO:0006537">
    <property type="term" value="P:glutamate biosynthetic process"/>
    <property type="evidence" value="ECO:0007669"/>
    <property type="project" value="UniProtKB-KW"/>
</dbReference>
<dbReference type="FunFam" id="3.20.20.70:FF:000031">
    <property type="entry name" value="Glutamate synthase 1 [NADH]"/>
    <property type="match status" value="1"/>
</dbReference>
<dbReference type="InterPro" id="IPR006982">
    <property type="entry name" value="Glu_synth_centr_N"/>
</dbReference>
<keyword evidence="11" id="KW-0315">Glutamine amidotransferase</keyword>
<dbReference type="InterPro" id="IPR013785">
    <property type="entry name" value="Aldolase_TIM"/>
</dbReference>
<dbReference type="Gene3D" id="3.20.20.70">
    <property type="entry name" value="Aldolase class I"/>
    <property type="match status" value="2"/>
</dbReference>
<evidence type="ECO:0000256" key="10">
    <source>
        <dbReference type="ARBA" id="ARBA00022827"/>
    </source>
</evidence>
<dbReference type="Pfam" id="PF00310">
    <property type="entry name" value="GATase_2"/>
    <property type="match status" value="1"/>
</dbReference>
<dbReference type="GO" id="GO:0051538">
    <property type="term" value="F:3 iron, 4 sulfur cluster binding"/>
    <property type="evidence" value="ECO:0007669"/>
    <property type="project" value="UniProtKB-KW"/>
</dbReference>
<keyword evidence="6" id="KW-0028">Amino-acid biosynthesis</keyword>
<keyword evidence="14" id="KW-0411">Iron-sulfur</keyword>
<dbReference type="InterPro" id="IPR029055">
    <property type="entry name" value="Ntn_hydrolases_N"/>
</dbReference>
<keyword evidence="13" id="KW-0408">Iron</keyword>
<dbReference type="FunFam" id="3.20.20.70:FF:000053">
    <property type="entry name" value="Glutamate synthase large subunit"/>
    <property type="match status" value="1"/>
</dbReference>
<dbReference type="Pfam" id="PF01645">
    <property type="entry name" value="Glu_synthase"/>
    <property type="match status" value="1"/>
</dbReference>
<dbReference type="Pfam" id="PF01493">
    <property type="entry name" value="GXGXG"/>
    <property type="match status" value="1"/>
</dbReference>
<comment type="pathway">
    <text evidence="17">Amino-acid biosynthesis; L-glutamate biosynthesis via GLT pathway; L-glutamate from 2-oxoglutarate and L-glutamine (NADP(+) route): step 1/1.</text>
</comment>
<evidence type="ECO:0000256" key="21">
    <source>
        <dbReference type="SAM" id="MobiDB-lite"/>
    </source>
</evidence>